<keyword evidence="3" id="KW-1185">Reference proteome</keyword>
<reference evidence="4" key="1">
    <citation type="submission" date="2017-02" db="UniProtKB">
        <authorList>
            <consortium name="WormBaseParasite"/>
        </authorList>
    </citation>
    <scope>IDENTIFICATION</scope>
</reference>
<gene>
    <name evidence="2" type="ORF">ASIM_LOCUS4413</name>
</gene>
<dbReference type="EMBL" id="UYRR01007655">
    <property type="protein sequence ID" value="VDK23794.1"/>
    <property type="molecule type" value="Genomic_DNA"/>
</dbReference>
<keyword evidence="1" id="KW-1133">Transmembrane helix</keyword>
<sequence length="118" mass="13073">MIDQRHDIASTDDAIKWWKQSSSNNGNQNGEIVVEGKETLKPNRKVPLTTGAAIALSILCIALMLPGAELTIPSQKEKSHSMMFSLNTNQFQESTQQGISAIPENQNYKSMTKTNPHF</sequence>
<accession>A0A0M3JAI0</accession>
<keyword evidence="1" id="KW-0472">Membrane</keyword>
<protein>
    <submittedName>
        <fullName evidence="4">Transmembrane anti-sigma factor</fullName>
    </submittedName>
</protein>
<proteinExistence type="predicted"/>
<organism evidence="4">
    <name type="scientific">Anisakis simplex</name>
    <name type="common">Herring worm</name>
    <dbReference type="NCBI Taxonomy" id="6269"/>
    <lineage>
        <taxon>Eukaryota</taxon>
        <taxon>Metazoa</taxon>
        <taxon>Ecdysozoa</taxon>
        <taxon>Nematoda</taxon>
        <taxon>Chromadorea</taxon>
        <taxon>Rhabditida</taxon>
        <taxon>Spirurina</taxon>
        <taxon>Ascaridomorpha</taxon>
        <taxon>Ascaridoidea</taxon>
        <taxon>Anisakidae</taxon>
        <taxon>Anisakis</taxon>
        <taxon>Anisakis simplex complex</taxon>
    </lineage>
</organism>
<dbReference type="AlphaFoldDB" id="A0A0M3JAI0"/>
<name>A0A0M3JAI0_ANISI</name>
<evidence type="ECO:0000256" key="1">
    <source>
        <dbReference type="SAM" id="Phobius"/>
    </source>
</evidence>
<evidence type="ECO:0000313" key="2">
    <source>
        <dbReference type="EMBL" id="VDK23794.1"/>
    </source>
</evidence>
<dbReference type="WBParaSite" id="ASIM_0000460001-mRNA-1">
    <property type="protein sequence ID" value="ASIM_0000460001-mRNA-1"/>
    <property type="gene ID" value="ASIM_0000460001"/>
</dbReference>
<reference evidence="2 3" key="2">
    <citation type="submission" date="2018-11" db="EMBL/GenBank/DDBJ databases">
        <authorList>
            <consortium name="Pathogen Informatics"/>
        </authorList>
    </citation>
    <scope>NUCLEOTIDE SEQUENCE [LARGE SCALE GENOMIC DNA]</scope>
</reference>
<keyword evidence="1" id="KW-0812">Transmembrane</keyword>
<evidence type="ECO:0000313" key="3">
    <source>
        <dbReference type="Proteomes" id="UP000267096"/>
    </source>
</evidence>
<feature type="transmembrane region" description="Helical" evidence="1">
    <location>
        <begin position="52"/>
        <end position="72"/>
    </location>
</feature>
<dbReference type="Proteomes" id="UP000267096">
    <property type="component" value="Unassembled WGS sequence"/>
</dbReference>
<evidence type="ECO:0000313" key="4">
    <source>
        <dbReference type="WBParaSite" id="ASIM_0000460001-mRNA-1"/>
    </source>
</evidence>